<proteinExistence type="predicted"/>
<reference evidence="2" key="1">
    <citation type="submission" date="2017-03" db="EMBL/GenBank/DDBJ databases">
        <authorList>
            <person name="Lund M.B."/>
        </authorList>
    </citation>
    <scope>NUCLEOTIDE SEQUENCE [LARGE SCALE GENOMIC DNA]</scope>
</reference>
<comment type="caution">
    <text evidence="1">The sequence shown here is derived from an EMBL/GenBank/DDBJ whole genome shotgun (WGS) entry which is preliminary data.</text>
</comment>
<evidence type="ECO:0000313" key="2">
    <source>
        <dbReference type="Proteomes" id="UP000219994"/>
    </source>
</evidence>
<name>A0A2A6FQM9_9MICO</name>
<dbReference type="AlphaFoldDB" id="A0A2A6FQM9"/>
<evidence type="ECO:0000313" key="1">
    <source>
        <dbReference type="EMBL" id="PDQ34980.1"/>
    </source>
</evidence>
<protein>
    <submittedName>
        <fullName evidence="1">Uncharacterized protein</fullName>
    </submittedName>
</protein>
<accession>A0A2A6FQM9</accession>
<dbReference type="EMBL" id="NAEP01000042">
    <property type="protein sequence ID" value="PDQ34980.1"/>
    <property type="molecule type" value="Genomic_DNA"/>
</dbReference>
<organism evidence="1 2">
    <name type="scientific">Candidatus Lumbricidiphila eiseniae</name>
    <dbReference type="NCBI Taxonomy" id="1969409"/>
    <lineage>
        <taxon>Bacteria</taxon>
        <taxon>Bacillati</taxon>
        <taxon>Actinomycetota</taxon>
        <taxon>Actinomycetes</taxon>
        <taxon>Micrococcales</taxon>
        <taxon>Microbacteriaceae</taxon>
        <taxon>Candidatus Lumbricidiphila</taxon>
    </lineage>
</organism>
<dbReference type="Proteomes" id="UP000219994">
    <property type="component" value="Unassembled WGS sequence"/>
</dbReference>
<gene>
    <name evidence="1" type="ORF">B5766_08295</name>
</gene>
<sequence length="92" mass="9981">MSTYPAEVLADILARRPFHTPFLEGYLTPGGSYILASPVCMSDDGQLHDLAIVLPFLPGVVDVGEVALMPMRMSAYLTPLTNALREGNAHEH</sequence>